<evidence type="ECO:0000259" key="2">
    <source>
        <dbReference type="SMART" id="SM00343"/>
    </source>
</evidence>
<name>A0A1E1KG26_9HELO</name>
<dbReference type="SUPFAM" id="SSF57756">
    <property type="entry name" value="Retrovirus zinc finger-like domains"/>
    <property type="match status" value="1"/>
</dbReference>
<dbReference type="GO" id="GO:0008270">
    <property type="term" value="F:zinc ion binding"/>
    <property type="evidence" value="ECO:0007669"/>
    <property type="project" value="InterPro"/>
</dbReference>
<evidence type="ECO:0000256" key="1">
    <source>
        <dbReference type="SAM" id="MobiDB-lite"/>
    </source>
</evidence>
<evidence type="ECO:0000313" key="4">
    <source>
        <dbReference type="Proteomes" id="UP000178912"/>
    </source>
</evidence>
<organism evidence="3 4">
    <name type="scientific">Rhynchosporium agropyri</name>
    <dbReference type="NCBI Taxonomy" id="914238"/>
    <lineage>
        <taxon>Eukaryota</taxon>
        <taxon>Fungi</taxon>
        <taxon>Dikarya</taxon>
        <taxon>Ascomycota</taxon>
        <taxon>Pezizomycotina</taxon>
        <taxon>Leotiomycetes</taxon>
        <taxon>Helotiales</taxon>
        <taxon>Ploettnerulaceae</taxon>
        <taxon>Rhynchosporium</taxon>
    </lineage>
</organism>
<dbReference type="EMBL" id="FJUX01000029">
    <property type="protein sequence ID" value="CZS96969.1"/>
    <property type="molecule type" value="Genomic_DNA"/>
</dbReference>
<dbReference type="Gene3D" id="4.10.60.10">
    <property type="entry name" value="Zinc finger, CCHC-type"/>
    <property type="match status" value="2"/>
</dbReference>
<feature type="domain" description="CCHC-type" evidence="2">
    <location>
        <begin position="94"/>
        <end position="109"/>
    </location>
</feature>
<keyword evidence="4" id="KW-1185">Reference proteome</keyword>
<sequence length="241" mass="26474">MAQRRGGNNGDQGGNSKGRGGGGGQNGNPGAGTKTCNKCQKFGHLAVNCRSNGNQSFKCMNCKMNNHTTAECTQGPNSNQNNKQASKNKATIRPCRFCQELHLDKDCPTKSIKFTATGLNYGDTSMKDVFGVGDFSHPCHHCGGQHLSNSCPNISQQSQDLYHYLRYPAQAAQVVLQMSLWDACDDIDEEFTTGDPWHAAPAYGPVYGNFYANHYAQLEVSPVYYHMQQYRTDLDGDVIME</sequence>
<dbReference type="AlphaFoldDB" id="A0A1E1KG26"/>
<reference evidence="4" key="1">
    <citation type="submission" date="2016-03" db="EMBL/GenBank/DDBJ databases">
        <authorList>
            <person name="Guldener U."/>
        </authorList>
    </citation>
    <scope>NUCLEOTIDE SEQUENCE [LARGE SCALE GENOMIC DNA]</scope>
    <source>
        <strain evidence="4">04CH-RAC-A.6.1</strain>
    </source>
</reference>
<protein>
    <recommendedName>
        <fullName evidence="2">CCHC-type domain-containing protein</fullName>
    </recommendedName>
</protein>
<dbReference type="Proteomes" id="UP000178912">
    <property type="component" value="Unassembled WGS sequence"/>
</dbReference>
<evidence type="ECO:0000313" key="3">
    <source>
        <dbReference type="EMBL" id="CZS96969.1"/>
    </source>
</evidence>
<feature type="region of interest" description="Disordered" evidence="1">
    <location>
        <begin position="1"/>
        <end position="27"/>
    </location>
</feature>
<dbReference type="InterPro" id="IPR036875">
    <property type="entry name" value="Znf_CCHC_sf"/>
</dbReference>
<feature type="compositionally biased region" description="Gly residues" evidence="1">
    <location>
        <begin position="7"/>
        <end position="27"/>
    </location>
</feature>
<dbReference type="SMART" id="SM00343">
    <property type="entry name" value="ZnF_C2HC"/>
    <property type="match status" value="4"/>
</dbReference>
<dbReference type="OrthoDB" id="3863715at2759"/>
<feature type="domain" description="CCHC-type" evidence="2">
    <location>
        <begin position="35"/>
        <end position="51"/>
    </location>
</feature>
<dbReference type="GO" id="GO:0003676">
    <property type="term" value="F:nucleic acid binding"/>
    <property type="evidence" value="ECO:0007669"/>
    <property type="project" value="InterPro"/>
</dbReference>
<proteinExistence type="predicted"/>
<dbReference type="InterPro" id="IPR001878">
    <property type="entry name" value="Znf_CCHC"/>
</dbReference>
<feature type="domain" description="CCHC-type" evidence="2">
    <location>
        <begin position="138"/>
        <end position="153"/>
    </location>
</feature>
<feature type="domain" description="CCHC-type" evidence="2">
    <location>
        <begin position="58"/>
        <end position="74"/>
    </location>
</feature>
<gene>
    <name evidence="3" type="ORF">RAG0_06077</name>
</gene>
<accession>A0A1E1KG26</accession>